<dbReference type="Proteomes" id="UP000271889">
    <property type="component" value="Unassembled WGS sequence"/>
</dbReference>
<accession>A0A3P7N4Q6</accession>
<evidence type="ECO:0000313" key="1">
    <source>
        <dbReference type="EMBL" id="VDN31603.1"/>
    </source>
</evidence>
<proteinExistence type="predicted"/>
<organism evidence="1 2">
    <name type="scientific">Cylicostephanus goldi</name>
    <name type="common">Nematode worm</name>
    <dbReference type="NCBI Taxonomy" id="71465"/>
    <lineage>
        <taxon>Eukaryota</taxon>
        <taxon>Metazoa</taxon>
        <taxon>Ecdysozoa</taxon>
        <taxon>Nematoda</taxon>
        <taxon>Chromadorea</taxon>
        <taxon>Rhabditida</taxon>
        <taxon>Rhabditina</taxon>
        <taxon>Rhabditomorpha</taxon>
        <taxon>Strongyloidea</taxon>
        <taxon>Strongylidae</taxon>
        <taxon>Cylicostephanus</taxon>
    </lineage>
</organism>
<keyword evidence="2" id="KW-1185">Reference proteome</keyword>
<protein>
    <submittedName>
        <fullName evidence="1">Uncharacterized protein</fullName>
    </submittedName>
</protein>
<name>A0A3P7N4Q6_CYLGO</name>
<dbReference type="EMBL" id="UYRV01119243">
    <property type="protein sequence ID" value="VDN31603.1"/>
    <property type="molecule type" value="Genomic_DNA"/>
</dbReference>
<sequence length="93" mass="10306">MSWKRVRDGCRQQSDCRIGTMAFKCIEDVRVGVSTVAGRWLLAAAAFAASLPLVPPLPDRSDPSQLGFVTFSVLRCRINTPTRAGRVWNVKWG</sequence>
<dbReference type="AlphaFoldDB" id="A0A3P7N4Q6"/>
<gene>
    <name evidence="1" type="ORF">CGOC_LOCUS11870</name>
</gene>
<evidence type="ECO:0000313" key="2">
    <source>
        <dbReference type="Proteomes" id="UP000271889"/>
    </source>
</evidence>
<reference evidence="1 2" key="1">
    <citation type="submission" date="2018-11" db="EMBL/GenBank/DDBJ databases">
        <authorList>
            <consortium name="Pathogen Informatics"/>
        </authorList>
    </citation>
    <scope>NUCLEOTIDE SEQUENCE [LARGE SCALE GENOMIC DNA]</scope>
</reference>